<evidence type="ECO:0000256" key="3">
    <source>
        <dbReference type="ARBA" id="ARBA00022729"/>
    </source>
</evidence>
<evidence type="ECO:0000256" key="1">
    <source>
        <dbReference type="ARBA" id="ARBA00004418"/>
    </source>
</evidence>
<keyword evidence="6 7" id="KW-0676">Redox-active center</keyword>
<dbReference type="CDD" id="cd03020">
    <property type="entry name" value="DsbA_DsbC_DsbG"/>
    <property type="match status" value="1"/>
</dbReference>
<protein>
    <recommendedName>
        <fullName evidence="7">Thiol:disulfide interchange protein</fullName>
    </recommendedName>
</protein>
<evidence type="ECO:0000256" key="6">
    <source>
        <dbReference type="ARBA" id="ARBA00023284"/>
    </source>
</evidence>
<feature type="domain" description="Disulphide bond isomerase DsbC/G N-terminal" evidence="8">
    <location>
        <begin position="39"/>
        <end position="95"/>
    </location>
</feature>
<evidence type="ECO:0000256" key="2">
    <source>
        <dbReference type="ARBA" id="ARBA00009813"/>
    </source>
</evidence>
<keyword evidence="5" id="KW-1015">Disulfide bond</keyword>
<dbReference type="GO" id="GO:0042597">
    <property type="term" value="C:periplasmic space"/>
    <property type="evidence" value="ECO:0007669"/>
    <property type="project" value="UniProtKB-SubCell"/>
</dbReference>
<evidence type="ECO:0000259" key="8">
    <source>
        <dbReference type="Pfam" id="PF10411"/>
    </source>
</evidence>
<comment type="caution">
    <text evidence="10">The sequence shown here is derived from an EMBL/GenBank/DDBJ whole genome shotgun (WGS) entry which is preliminary data.</text>
</comment>
<dbReference type="EMBL" id="RPOK01000004">
    <property type="protein sequence ID" value="RPJ65753.1"/>
    <property type="molecule type" value="Genomic_DNA"/>
</dbReference>
<dbReference type="OrthoDB" id="12976at2"/>
<dbReference type="SUPFAM" id="SSF54423">
    <property type="entry name" value="DsbC/DsbG N-terminal domain-like"/>
    <property type="match status" value="1"/>
</dbReference>
<comment type="similarity">
    <text evidence="2 7">Belongs to the thioredoxin family. DsbC subfamily.</text>
</comment>
<dbReference type="AlphaFoldDB" id="A0A3N5XZ30"/>
<organism evidence="10 11">
    <name type="scientific">Alteromonas sediminis</name>
    <dbReference type="NCBI Taxonomy" id="2259342"/>
    <lineage>
        <taxon>Bacteria</taxon>
        <taxon>Pseudomonadati</taxon>
        <taxon>Pseudomonadota</taxon>
        <taxon>Gammaproteobacteria</taxon>
        <taxon>Alteromonadales</taxon>
        <taxon>Alteromonadaceae</taxon>
        <taxon>Alteromonas/Salinimonas group</taxon>
        <taxon>Alteromonas</taxon>
    </lineage>
</organism>
<keyword evidence="4 7" id="KW-0574">Periplasm</keyword>
<keyword evidence="3 7" id="KW-0732">Signal</keyword>
<accession>A0A3N5XZ30</accession>
<dbReference type="InterPro" id="IPR051470">
    <property type="entry name" value="Thiol:disulfide_interchange"/>
</dbReference>
<dbReference type="SUPFAM" id="SSF52833">
    <property type="entry name" value="Thioredoxin-like"/>
    <property type="match status" value="1"/>
</dbReference>
<evidence type="ECO:0000259" key="9">
    <source>
        <dbReference type="Pfam" id="PF13098"/>
    </source>
</evidence>
<comment type="subcellular location">
    <subcellularLocation>
        <location evidence="1 7">Periplasm</location>
    </subcellularLocation>
</comment>
<dbReference type="NCBIfam" id="NF008129">
    <property type="entry name" value="PRK10877.1"/>
    <property type="match status" value="1"/>
</dbReference>
<dbReference type="Proteomes" id="UP000275281">
    <property type="component" value="Unassembled WGS sequence"/>
</dbReference>
<name>A0A3N5XZ30_9ALTE</name>
<dbReference type="InterPro" id="IPR012336">
    <property type="entry name" value="Thioredoxin-like_fold"/>
</dbReference>
<keyword evidence="10" id="KW-0413">Isomerase</keyword>
<feature type="domain" description="Thioredoxin-like fold" evidence="9">
    <location>
        <begin position="124"/>
        <end position="247"/>
    </location>
</feature>
<evidence type="ECO:0000313" key="11">
    <source>
        <dbReference type="Proteomes" id="UP000275281"/>
    </source>
</evidence>
<evidence type="ECO:0000313" key="10">
    <source>
        <dbReference type="EMBL" id="RPJ65753.1"/>
    </source>
</evidence>
<evidence type="ECO:0000256" key="7">
    <source>
        <dbReference type="RuleBase" id="RU364038"/>
    </source>
</evidence>
<dbReference type="PROSITE" id="PS51257">
    <property type="entry name" value="PROKAR_LIPOPROTEIN"/>
    <property type="match status" value="1"/>
</dbReference>
<dbReference type="PANTHER" id="PTHR35272:SF3">
    <property type="entry name" value="THIOL:DISULFIDE INTERCHANGE PROTEIN DSBC"/>
    <property type="match status" value="1"/>
</dbReference>
<gene>
    <name evidence="10" type="primary">dsbC</name>
    <name evidence="10" type="ORF">DRW07_13125</name>
</gene>
<comment type="function">
    <text evidence="7">Required for disulfide bond formation in some periplasmic proteins. Acts by transferring its disulfide bond to other proteins and is reduced in the process.</text>
</comment>
<dbReference type="Gene3D" id="3.40.30.10">
    <property type="entry name" value="Glutaredoxin"/>
    <property type="match status" value="1"/>
</dbReference>
<reference evidence="10 11" key="1">
    <citation type="submission" date="2018-11" db="EMBL/GenBank/DDBJ databases">
        <authorList>
            <person name="Ye M.-Q."/>
            <person name="Du Z.-J."/>
        </authorList>
    </citation>
    <scope>NUCLEOTIDE SEQUENCE [LARGE SCALE GENOMIC DNA]</scope>
    <source>
        <strain evidence="10 11">U0105</strain>
    </source>
</reference>
<proteinExistence type="inferred from homology"/>
<dbReference type="Gene3D" id="3.10.450.70">
    <property type="entry name" value="Disulphide bond isomerase, DsbC/G, N-terminal"/>
    <property type="match status" value="1"/>
</dbReference>
<dbReference type="Pfam" id="PF13098">
    <property type="entry name" value="Thioredoxin_2"/>
    <property type="match status" value="1"/>
</dbReference>
<keyword evidence="11" id="KW-1185">Reference proteome</keyword>
<evidence type="ECO:0000256" key="4">
    <source>
        <dbReference type="ARBA" id="ARBA00022764"/>
    </source>
</evidence>
<dbReference type="InterPro" id="IPR018950">
    <property type="entry name" value="DiS-bond_isomerase_DsbC/G_N"/>
</dbReference>
<dbReference type="InterPro" id="IPR033954">
    <property type="entry name" value="DiS-bond_Isoase_DsbC/G"/>
</dbReference>
<dbReference type="PANTHER" id="PTHR35272">
    <property type="entry name" value="THIOL:DISULFIDE INTERCHANGE PROTEIN DSBC-RELATED"/>
    <property type="match status" value="1"/>
</dbReference>
<dbReference type="Pfam" id="PF10411">
    <property type="entry name" value="DsbC_N"/>
    <property type="match status" value="1"/>
</dbReference>
<dbReference type="InterPro" id="IPR036249">
    <property type="entry name" value="Thioredoxin-like_sf"/>
</dbReference>
<sequence length="251" mass="28117">MTPLRCNRSLEYFFVNGFRKTILLAVACFTTFGCMADEHSELIKKLEQSMGWEVTAIADAPVDGLYQLNTARGIFYASKDGKYLMQARIYNMDAGMRDETEAALSSIRLEGLKQFDGDYIEFKAKDEKFIVTVFTDISCGYCRRLHEQMGEYNERGITVRYLAFPRAGTQGKTFNDMISIWCSSDQQEAMTQGKAGENVELARCENSIVEQYQFGQKIGVNGTPNIILPNGRLIPGYQPAPALLQALQSAG</sequence>
<dbReference type="GO" id="GO:0016853">
    <property type="term" value="F:isomerase activity"/>
    <property type="evidence" value="ECO:0007669"/>
    <property type="project" value="UniProtKB-KW"/>
</dbReference>
<dbReference type="InterPro" id="IPR009094">
    <property type="entry name" value="DiS-bond_isomerase_DsbC/G_N_sf"/>
</dbReference>
<evidence type="ECO:0000256" key="5">
    <source>
        <dbReference type="ARBA" id="ARBA00023157"/>
    </source>
</evidence>